<dbReference type="EMBL" id="JABWUV010000009">
    <property type="protein sequence ID" value="KAF6330377.1"/>
    <property type="molecule type" value="Genomic_DNA"/>
</dbReference>
<evidence type="ECO:0000256" key="1">
    <source>
        <dbReference type="SAM" id="Phobius"/>
    </source>
</evidence>
<comment type="caution">
    <text evidence="2">The sequence shown here is derived from an EMBL/GenBank/DDBJ whole genome shotgun (WGS) entry which is preliminary data.</text>
</comment>
<dbReference type="AlphaFoldDB" id="A0A7J7VYR5"/>
<proteinExistence type="predicted"/>
<evidence type="ECO:0008006" key="4">
    <source>
        <dbReference type="Google" id="ProtNLM"/>
    </source>
</evidence>
<feature type="transmembrane region" description="Helical" evidence="1">
    <location>
        <begin position="50"/>
        <end position="71"/>
    </location>
</feature>
<accession>A0A7J7VYR5</accession>
<sequence length="137" mass="15939">MVQAAAGHELSEPVSSLAVQWLVLVESANRAQVTKVPTRSIKLPVCFQPAANPIGIFVINLRIVILLYWWLYYYKMKHFLGAPFEMATKKKQRKTEDENREFKVEFKVECTYLCSLILKNLALKRNFNRCTIDIWLC</sequence>
<evidence type="ECO:0000313" key="3">
    <source>
        <dbReference type="Proteomes" id="UP000527355"/>
    </source>
</evidence>
<gene>
    <name evidence="2" type="ORF">mMyoMyo1_012367</name>
</gene>
<dbReference type="Proteomes" id="UP000527355">
    <property type="component" value="Unassembled WGS sequence"/>
</dbReference>
<reference evidence="2 3" key="1">
    <citation type="journal article" date="2020" name="Nature">
        <title>Six reference-quality genomes reveal evolution of bat adaptations.</title>
        <authorList>
            <person name="Jebb D."/>
            <person name="Huang Z."/>
            <person name="Pippel M."/>
            <person name="Hughes G.M."/>
            <person name="Lavrichenko K."/>
            <person name="Devanna P."/>
            <person name="Winkler S."/>
            <person name="Jermiin L.S."/>
            <person name="Skirmuntt E.C."/>
            <person name="Katzourakis A."/>
            <person name="Burkitt-Gray L."/>
            <person name="Ray D.A."/>
            <person name="Sullivan K.A.M."/>
            <person name="Roscito J.G."/>
            <person name="Kirilenko B.M."/>
            <person name="Davalos L.M."/>
            <person name="Corthals A.P."/>
            <person name="Power M.L."/>
            <person name="Jones G."/>
            <person name="Ransome R.D."/>
            <person name="Dechmann D.K.N."/>
            <person name="Locatelli A.G."/>
            <person name="Puechmaille S.J."/>
            <person name="Fedrigo O."/>
            <person name="Jarvis E.D."/>
            <person name="Hiller M."/>
            <person name="Vernes S.C."/>
            <person name="Myers E.W."/>
            <person name="Teeling E.C."/>
        </authorList>
    </citation>
    <scope>NUCLEOTIDE SEQUENCE [LARGE SCALE GENOMIC DNA]</scope>
    <source>
        <strain evidence="2">MMyoMyo1</strain>
        <tissue evidence="2">Flight muscle</tissue>
    </source>
</reference>
<organism evidence="2 3">
    <name type="scientific">Myotis myotis</name>
    <name type="common">Greater mouse-eared bat</name>
    <name type="synonym">Vespertilio myotis</name>
    <dbReference type="NCBI Taxonomy" id="51298"/>
    <lineage>
        <taxon>Eukaryota</taxon>
        <taxon>Metazoa</taxon>
        <taxon>Chordata</taxon>
        <taxon>Craniata</taxon>
        <taxon>Vertebrata</taxon>
        <taxon>Euteleostomi</taxon>
        <taxon>Mammalia</taxon>
        <taxon>Eutheria</taxon>
        <taxon>Laurasiatheria</taxon>
        <taxon>Chiroptera</taxon>
        <taxon>Yangochiroptera</taxon>
        <taxon>Vespertilionidae</taxon>
        <taxon>Myotis</taxon>
    </lineage>
</organism>
<keyword evidence="1" id="KW-0472">Membrane</keyword>
<protein>
    <recommendedName>
        <fullName evidence="4">Transmembrane protein</fullName>
    </recommendedName>
</protein>
<evidence type="ECO:0000313" key="2">
    <source>
        <dbReference type="EMBL" id="KAF6330377.1"/>
    </source>
</evidence>
<keyword evidence="1" id="KW-1133">Transmembrane helix</keyword>
<keyword evidence="1" id="KW-0812">Transmembrane</keyword>
<keyword evidence="3" id="KW-1185">Reference proteome</keyword>
<name>A0A7J7VYR5_MYOMY</name>